<reference evidence="4" key="1">
    <citation type="submission" date="2015-03" db="EMBL/GenBank/DDBJ databases">
        <authorList>
            <consortium name="Pathogen Informatics"/>
        </authorList>
    </citation>
    <scope>NUCLEOTIDE SEQUENCE [LARGE SCALE GENOMIC DNA]</scope>
    <source>
        <strain evidence="4">NCTC11134</strain>
    </source>
</reference>
<evidence type="ECO:0000256" key="2">
    <source>
        <dbReference type="SAM" id="Phobius"/>
    </source>
</evidence>
<accession>A0A0H5NM61</accession>
<organism evidence="3 4">
    <name type="scientific">Nocardia farcinica</name>
    <dbReference type="NCBI Taxonomy" id="37329"/>
    <lineage>
        <taxon>Bacteria</taxon>
        <taxon>Bacillati</taxon>
        <taxon>Actinomycetota</taxon>
        <taxon>Actinomycetes</taxon>
        <taxon>Mycobacteriales</taxon>
        <taxon>Nocardiaceae</taxon>
        <taxon>Nocardia</taxon>
    </lineage>
</organism>
<evidence type="ECO:0000313" key="3">
    <source>
        <dbReference type="EMBL" id="CRY76287.1"/>
    </source>
</evidence>
<dbReference type="InterPro" id="IPR022062">
    <property type="entry name" value="DUF3618"/>
</dbReference>
<feature type="region of interest" description="Disordered" evidence="1">
    <location>
        <begin position="1"/>
        <end position="24"/>
    </location>
</feature>
<dbReference type="EMBL" id="LN868938">
    <property type="protein sequence ID" value="CRY76287.1"/>
    <property type="molecule type" value="Genomic_DNA"/>
</dbReference>
<dbReference type="Proteomes" id="UP000057820">
    <property type="component" value="Chromosome 1"/>
</dbReference>
<evidence type="ECO:0000256" key="1">
    <source>
        <dbReference type="SAM" id="MobiDB-lite"/>
    </source>
</evidence>
<dbReference type="RefSeq" id="WP_060591862.1">
    <property type="nucleotide sequence ID" value="NZ_CP031418.1"/>
</dbReference>
<gene>
    <name evidence="3" type="ORF">ERS450000_01776</name>
</gene>
<evidence type="ECO:0000313" key="4">
    <source>
        <dbReference type="Proteomes" id="UP000057820"/>
    </source>
</evidence>
<feature type="compositionally biased region" description="Polar residues" evidence="1">
    <location>
        <begin position="1"/>
        <end position="11"/>
    </location>
</feature>
<dbReference type="Pfam" id="PF12277">
    <property type="entry name" value="DUF3618"/>
    <property type="match status" value="1"/>
</dbReference>
<feature type="region of interest" description="Disordered" evidence="1">
    <location>
        <begin position="85"/>
        <end position="104"/>
    </location>
</feature>
<dbReference type="KEGG" id="nfr:ERS450000_01776"/>
<keyword evidence="2" id="KW-0812">Transmembrane</keyword>
<sequence length="132" mass="14347">MSDTEPNNTSPDALADAVREDRDQARRELGETVDELGRKLDIRARGKEKVNDTVHSAQQAANEAVLAAEDKAAQAGRRAKEAIARAEAKVPEPVAQSGRHAADTARRQPVPLVLGAVGAGVLVWWLLRRRRL</sequence>
<proteinExistence type="predicted"/>
<feature type="transmembrane region" description="Helical" evidence="2">
    <location>
        <begin position="109"/>
        <end position="127"/>
    </location>
</feature>
<keyword evidence="2" id="KW-0472">Membrane</keyword>
<dbReference type="AlphaFoldDB" id="A0A0H5NM61"/>
<keyword evidence="2" id="KW-1133">Transmembrane helix</keyword>
<dbReference type="Gene3D" id="1.20.5.4880">
    <property type="match status" value="1"/>
</dbReference>
<protein>
    <submittedName>
        <fullName evidence="3">Protein of uncharacterized function (DUF3618)</fullName>
    </submittedName>
</protein>
<name>A0A0H5NM61_NOCFR</name>